<dbReference type="AlphaFoldDB" id="A0A2G1QKJ2"/>
<dbReference type="SMART" id="SM00895">
    <property type="entry name" value="FCD"/>
    <property type="match status" value="1"/>
</dbReference>
<evidence type="ECO:0000256" key="1">
    <source>
        <dbReference type="ARBA" id="ARBA00023015"/>
    </source>
</evidence>
<evidence type="ECO:0000313" key="5">
    <source>
        <dbReference type="EMBL" id="PHP66046.1"/>
    </source>
</evidence>
<dbReference type="GO" id="GO:0003677">
    <property type="term" value="F:DNA binding"/>
    <property type="evidence" value="ECO:0007669"/>
    <property type="project" value="UniProtKB-KW"/>
</dbReference>
<dbReference type="SUPFAM" id="SSF48008">
    <property type="entry name" value="GntR ligand-binding domain-like"/>
    <property type="match status" value="1"/>
</dbReference>
<evidence type="ECO:0000256" key="3">
    <source>
        <dbReference type="ARBA" id="ARBA00023163"/>
    </source>
</evidence>
<dbReference type="InterPro" id="IPR036390">
    <property type="entry name" value="WH_DNA-bd_sf"/>
</dbReference>
<dbReference type="OrthoDB" id="9806293at2"/>
<reference evidence="5 6" key="1">
    <citation type="submission" date="2017-10" db="EMBL/GenBank/DDBJ databases">
        <title>Sedimentibacterium mangrovi gen. nov., sp. nov., a novel member of family Phyllobacteriacea isolated from mangrove sediment.</title>
        <authorList>
            <person name="Liao H."/>
            <person name="Tian Y."/>
        </authorList>
    </citation>
    <scope>NUCLEOTIDE SEQUENCE [LARGE SCALE GENOMIC DNA]</scope>
    <source>
        <strain evidence="5 6">X9-2-2</strain>
    </source>
</reference>
<dbReference type="Gene3D" id="1.10.10.10">
    <property type="entry name" value="Winged helix-like DNA-binding domain superfamily/Winged helix DNA-binding domain"/>
    <property type="match status" value="1"/>
</dbReference>
<dbReference type="PANTHER" id="PTHR43537">
    <property type="entry name" value="TRANSCRIPTIONAL REGULATOR, GNTR FAMILY"/>
    <property type="match status" value="1"/>
</dbReference>
<dbReference type="PROSITE" id="PS50949">
    <property type="entry name" value="HTH_GNTR"/>
    <property type="match status" value="1"/>
</dbReference>
<dbReference type="Pfam" id="PF07729">
    <property type="entry name" value="FCD"/>
    <property type="match status" value="1"/>
</dbReference>
<dbReference type="Pfam" id="PF00392">
    <property type="entry name" value="GntR"/>
    <property type="match status" value="1"/>
</dbReference>
<evidence type="ECO:0000259" key="4">
    <source>
        <dbReference type="PROSITE" id="PS50949"/>
    </source>
</evidence>
<evidence type="ECO:0000256" key="2">
    <source>
        <dbReference type="ARBA" id="ARBA00023125"/>
    </source>
</evidence>
<evidence type="ECO:0000313" key="6">
    <source>
        <dbReference type="Proteomes" id="UP000221168"/>
    </source>
</evidence>
<dbReference type="InterPro" id="IPR036388">
    <property type="entry name" value="WH-like_DNA-bd_sf"/>
</dbReference>
<name>A0A2G1QKJ2_9HYPH</name>
<gene>
    <name evidence="5" type="ORF">CSC94_15665</name>
</gene>
<dbReference type="PANTHER" id="PTHR43537:SF5">
    <property type="entry name" value="UXU OPERON TRANSCRIPTIONAL REGULATOR"/>
    <property type="match status" value="1"/>
</dbReference>
<protein>
    <submittedName>
        <fullName evidence="5">GntR family transcriptional regulator</fullName>
    </submittedName>
</protein>
<dbReference type="EMBL" id="PDVP01000010">
    <property type="protein sequence ID" value="PHP66046.1"/>
    <property type="molecule type" value="Genomic_DNA"/>
</dbReference>
<comment type="caution">
    <text evidence="5">The sequence shown here is derived from an EMBL/GenBank/DDBJ whole genome shotgun (WGS) entry which is preliminary data.</text>
</comment>
<dbReference type="InterPro" id="IPR008920">
    <property type="entry name" value="TF_FadR/GntR_C"/>
</dbReference>
<dbReference type="Gene3D" id="1.20.120.530">
    <property type="entry name" value="GntR ligand-binding domain-like"/>
    <property type="match status" value="1"/>
</dbReference>
<dbReference type="InterPro" id="IPR000524">
    <property type="entry name" value="Tscrpt_reg_HTH_GntR"/>
</dbReference>
<dbReference type="SMART" id="SM00345">
    <property type="entry name" value="HTH_GNTR"/>
    <property type="match status" value="1"/>
</dbReference>
<keyword evidence="3" id="KW-0804">Transcription</keyword>
<keyword evidence="2" id="KW-0238">DNA-binding</keyword>
<keyword evidence="1" id="KW-0805">Transcription regulation</keyword>
<dbReference type="Proteomes" id="UP000221168">
    <property type="component" value="Unassembled WGS sequence"/>
</dbReference>
<dbReference type="GO" id="GO:0003700">
    <property type="term" value="F:DNA-binding transcription factor activity"/>
    <property type="evidence" value="ECO:0007669"/>
    <property type="project" value="InterPro"/>
</dbReference>
<dbReference type="InterPro" id="IPR011711">
    <property type="entry name" value="GntR_C"/>
</dbReference>
<accession>A0A2G1QKJ2</accession>
<proteinExistence type="predicted"/>
<sequence length="221" mass="23692">MTGPDSLQETASTQPESQADAAYRRLEESLVTLDLEPGSQATEGALIALVGLGRTPVREAIQRLAWEGLLEIRPRAGIRVAPLIESDWIKVLEARRGVEAVLARAAARNLTPAAAQGFARAAAAMQQAVADRDTRAFLAADKAFDLALAEAADNAYAARLAAPLQTHSRRFWFASARPDSLAEAAAHHLDLINAILERDGTLAHDEALRLMALLEAMARGQ</sequence>
<keyword evidence="6" id="KW-1185">Reference proteome</keyword>
<dbReference type="RefSeq" id="WP_099307311.1">
    <property type="nucleotide sequence ID" value="NZ_PDVP01000010.1"/>
</dbReference>
<dbReference type="SUPFAM" id="SSF46785">
    <property type="entry name" value="Winged helix' DNA-binding domain"/>
    <property type="match status" value="1"/>
</dbReference>
<organism evidence="5 6">
    <name type="scientific">Zhengella mangrovi</name>
    <dbReference type="NCBI Taxonomy" id="1982044"/>
    <lineage>
        <taxon>Bacteria</taxon>
        <taxon>Pseudomonadati</taxon>
        <taxon>Pseudomonadota</taxon>
        <taxon>Alphaproteobacteria</taxon>
        <taxon>Hyphomicrobiales</taxon>
        <taxon>Notoacmeibacteraceae</taxon>
        <taxon>Zhengella</taxon>
    </lineage>
</organism>
<feature type="domain" description="HTH gntR-type" evidence="4">
    <location>
        <begin position="16"/>
        <end position="83"/>
    </location>
</feature>